<reference evidence="2" key="1">
    <citation type="journal article" date="2019" name="Int. J. Syst. Evol. Microbiol.">
        <title>The Global Catalogue of Microorganisms (GCM) 10K type strain sequencing project: providing services to taxonomists for standard genome sequencing and annotation.</title>
        <authorList>
            <consortium name="The Broad Institute Genomics Platform"/>
            <consortium name="The Broad Institute Genome Sequencing Center for Infectious Disease"/>
            <person name="Wu L."/>
            <person name="Ma J."/>
        </authorList>
    </citation>
    <scope>NUCLEOTIDE SEQUENCE [LARGE SCALE GENOMIC DNA]</scope>
    <source>
        <strain evidence="2">KCTC 52473</strain>
    </source>
</reference>
<dbReference type="RefSeq" id="WP_376920404.1">
    <property type="nucleotide sequence ID" value="NZ_JBHRSW010000018.1"/>
</dbReference>
<proteinExistence type="predicted"/>
<gene>
    <name evidence="1" type="ORF">ACFOHL_11640</name>
</gene>
<accession>A0ABV7FSL4</accession>
<dbReference type="Proteomes" id="UP001595478">
    <property type="component" value="Unassembled WGS sequence"/>
</dbReference>
<organism evidence="1 2">
    <name type="scientific">Agaribacter flavus</name>
    <dbReference type="NCBI Taxonomy" id="1902781"/>
    <lineage>
        <taxon>Bacteria</taxon>
        <taxon>Pseudomonadati</taxon>
        <taxon>Pseudomonadota</taxon>
        <taxon>Gammaproteobacteria</taxon>
        <taxon>Alteromonadales</taxon>
        <taxon>Alteromonadaceae</taxon>
        <taxon>Agaribacter</taxon>
    </lineage>
</organism>
<evidence type="ECO:0000313" key="2">
    <source>
        <dbReference type="Proteomes" id="UP001595478"/>
    </source>
</evidence>
<name>A0ABV7FSL4_9ALTE</name>
<evidence type="ECO:0000313" key="1">
    <source>
        <dbReference type="EMBL" id="MFC3122273.1"/>
    </source>
</evidence>
<sequence>MRLCVIGDSHTAALKRSWDDIGSNRKDVSIRFFASRGVTISNLKIESGALVPHKKFIEKQMELSSGGSSRIVEEDYDTFLVYGLKCKPCFIDPNYFYSDQLLMQILSDTVDTASLKLIKKIRQISGKKIWVGHTPLEAAFEDTSQVIPNEYLMGIKHLNESYYRPLNAELVTQPSETIAGGYYTLEKYTKGSKRLDIGLKDESEFHEVEDREHMNDEFGRLWLESFIRMLTK</sequence>
<dbReference type="EMBL" id="JBHRSW010000018">
    <property type="protein sequence ID" value="MFC3122273.1"/>
    <property type="molecule type" value="Genomic_DNA"/>
</dbReference>
<comment type="caution">
    <text evidence="1">The sequence shown here is derived from an EMBL/GenBank/DDBJ whole genome shotgun (WGS) entry which is preliminary data.</text>
</comment>
<keyword evidence="2" id="KW-1185">Reference proteome</keyword>
<protein>
    <submittedName>
        <fullName evidence="1">Uncharacterized protein</fullName>
    </submittedName>
</protein>